<dbReference type="AlphaFoldDB" id="A0A1H0QRC0"/>
<dbReference type="RefSeq" id="WP_092222489.1">
    <property type="nucleotide sequence ID" value="NZ_FNJI01000012.1"/>
</dbReference>
<feature type="domain" description="Type 4 fimbrial biogenesis protein PilX N-terminal" evidence="2">
    <location>
        <begin position="9"/>
        <end position="56"/>
    </location>
</feature>
<dbReference type="STRING" id="91360.SAMN05660330_02064"/>
<evidence type="ECO:0000313" key="3">
    <source>
        <dbReference type="EMBL" id="SDP19256.1"/>
    </source>
</evidence>
<keyword evidence="1" id="KW-0812">Transmembrane</keyword>
<evidence type="ECO:0000313" key="4">
    <source>
        <dbReference type="Proteomes" id="UP000199073"/>
    </source>
</evidence>
<keyword evidence="1" id="KW-0472">Membrane</keyword>
<gene>
    <name evidence="3" type="ORF">SAMN05660330_02064</name>
</gene>
<name>A0A1H0QRC0_9BACT</name>
<dbReference type="Proteomes" id="UP000199073">
    <property type="component" value="Unassembled WGS sequence"/>
</dbReference>
<protein>
    <submittedName>
        <fullName evidence="3">PilX N-terminal</fullName>
    </submittedName>
</protein>
<proteinExistence type="predicted"/>
<dbReference type="Pfam" id="PF14341">
    <property type="entry name" value="PilX_N"/>
    <property type="match status" value="1"/>
</dbReference>
<evidence type="ECO:0000259" key="2">
    <source>
        <dbReference type="Pfam" id="PF14341"/>
    </source>
</evidence>
<keyword evidence="1" id="KW-1133">Transmembrane helix</keyword>
<organism evidence="3 4">
    <name type="scientific">Desulforhopalus singaporensis</name>
    <dbReference type="NCBI Taxonomy" id="91360"/>
    <lineage>
        <taxon>Bacteria</taxon>
        <taxon>Pseudomonadati</taxon>
        <taxon>Thermodesulfobacteriota</taxon>
        <taxon>Desulfobulbia</taxon>
        <taxon>Desulfobulbales</taxon>
        <taxon>Desulfocapsaceae</taxon>
        <taxon>Desulforhopalus</taxon>
    </lineage>
</organism>
<keyword evidence="4" id="KW-1185">Reference proteome</keyword>
<reference evidence="3 4" key="1">
    <citation type="submission" date="2016-10" db="EMBL/GenBank/DDBJ databases">
        <authorList>
            <person name="de Groot N.N."/>
        </authorList>
    </citation>
    <scope>NUCLEOTIDE SEQUENCE [LARGE SCALE GENOMIC DNA]</scope>
    <source>
        <strain evidence="3 4">DSM 12130</strain>
    </source>
</reference>
<dbReference type="EMBL" id="FNJI01000012">
    <property type="protein sequence ID" value="SDP19256.1"/>
    <property type="molecule type" value="Genomic_DNA"/>
</dbReference>
<evidence type="ECO:0000256" key="1">
    <source>
        <dbReference type="SAM" id="Phobius"/>
    </source>
</evidence>
<sequence length="208" mass="22033">MKAIKTDNGYVLVLCMLILLILSIIGIAAVRNTSVELQIAGNDNLSKKTFYNAEAAAVLATEILEQNLNCPAGFSGSGGSVTLNGPDVTVYADAFGDFAFYYNNYPWTTSECNLTSPGSPTITYPDSNTIDEGLGYSKMYVGGIVSMLPGGSIQMAAGYEGKGKTSAGGGSARLYDIVSVNNDTRNSESTVVFGWRHVVGDEDPDCKY</sequence>
<feature type="transmembrane region" description="Helical" evidence="1">
    <location>
        <begin position="9"/>
        <end position="30"/>
    </location>
</feature>
<accession>A0A1H0QRC0</accession>
<dbReference type="InterPro" id="IPR025746">
    <property type="entry name" value="PilX_N_dom"/>
</dbReference>